<organism evidence="2 3">
    <name type="scientific">Rotaria socialis</name>
    <dbReference type="NCBI Taxonomy" id="392032"/>
    <lineage>
        <taxon>Eukaryota</taxon>
        <taxon>Metazoa</taxon>
        <taxon>Spiralia</taxon>
        <taxon>Gnathifera</taxon>
        <taxon>Rotifera</taxon>
        <taxon>Eurotatoria</taxon>
        <taxon>Bdelloidea</taxon>
        <taxon>Philodinida</taxon>
        <taxon>Philodinidae</taxon>
        <taxon>Rotaria</taxon>
    </lineage>
</organism>
<gene>
    <name evidence="2" type="ORF">HFQ381_LOCUS33401</name>
</gene>
<evidence type="ECO:0000256" key="1">
    <source>
        <dbReference type="SAM" id="MobiDB-lite"/>
    </source>
</evidence>
<dbReference type="EMBL" id="CAJOBO010010344">
    <property type="protein sequence ID" value="CAF4598474.1"/>
    <property type="molecule type" value="Genomic_DNA"/>
</dbReference>
<feature type="region of interest" description="Disordered" evidence="1">
    <location>
        <begin position="142"/>
        <end position="172"/>
    </location>
</feature>
<name>A0A821C8L3_9BILA</name>
<dbReference type="AlphaFoldDB" id="A0A821C8L3"/>
<accession>A0A821C8L3</accession>
<feature type="compositionally biased region" description="Basic and acidic residues" evidence="1">
    <location>
        <begin position="154"/>
        <end position="165"/>
    </location>
</feature>
<reference evidence="2" key="1">
    <citation type="submission" date="2021-02" db="EMBL/GenBank/DDBJ databases">
        <authorList>
            <person name="Nowell W R."/>
        </authorList>
    </citation>
    <scope>NUCLEOTIDE SEQUENCE</scope>
</reference>
<protein>
    <submittedName>
        <fullName evidence="2">Uncharacterized protein</fullName>
    </submittedName>
</protein>
<proteinExistence type="predicted"/>
<evidence type="ECO:0000313" key="3">
    <source>
        <dbReference type="Proteomes" id="UP000663851"/>
    </source>
</evidence>
<dbReference type="Proteomes" id="UP000663851">
    <property type="component" value="Unassembled WGS sequence"/>
</dbReference>
<evidence type="ECO:0000313" key="2">
    <source>
        <dbReference type="EMBL" id="CAF4598474.1"/>
    </source>
</evidence>
<sequence length="172" mass="20574">YPSTFIENEFTKYFYEYKSTSPFLQYIAQGKNYIQMRQKLLGQPTFRQSQVALSAAQANKDNDLGENPINQPEKYQDQTEKKISNFGEKLFIHYTHERRFHSCQRDMHKIYEDVFQRTPAMDTHLIVGNRNRRDIQHELIRKRPNKNTLQNKTTKKEKQPEKQPNEKITTTT</sequence>
<feature type="non-terminal residue" evidence="2">
    <location>
        <position position="1"/>
    </location>
</feature>
<comment type="caution">
    <text evidence="2">The sequence shown here is derived from an EMBL/GenBank/DDBJ whole genome shotgun (WGS) entry which is preliminary data.</text>
</comment>